<dbReference type="Proteomes" id="UP001215712">
    <property type="component" value="Unassembled WGS sequence"/>
</dbReference>
<feature type="compositionally biased region" description="Basic and acidic residues" evidence="1">
    <location>
        <begin position="553"/>
        <end position="570"/>
    </location>
</feature>
<feature type="compositionally biased region" description="Basic and acidic residues" evidence="1">
    <location>
        <begin position="752"/>
        <end position="770"/>
    </location>
</feature>
<feature type="compositionally biased region" description="Polar residues" evidence="1">
    <location>
        <begin position="630"/>
        <end position="644"/>
    </location>
</feature>
<feature type="compositionally biased region" description="Polar residues" evidence="1">
    <location>
        <begin position="288"/>
        <end position="304"/>
    </location>
</feature>
<keyword evidence="3" id="KW-1185">Reference proteome</keyword>
<feature type="compositionally biased region" description="Basic and acidic residues" evidence="1">
    <location>
        <begin position="686"/>
        <end position="697"/>
    </location>
</feature>
<dbReference type="EMBL" id="JAQJAN010000013">
    <property type="protein sequence ID" value="KAJ5712199.1"/>
    <property type="molecule type" value="Genomic_DNA"/>
</dbReference>
<gene>
    <name evidence="2" type="ORF">N7493_008667</name>
</gene>
<evidence type="ECO:0000313" key="2">
    <source>
        <dbReference type="EMBL" id="KAJ5712199.1"/>
    </source>
</evidence>
<name>A0AAD6HF14_9EURO</name>
<reference evidence="2" key="1">
    <citation type="journal article" date="2023" name="IMA Fungus">
        <title>Comparative genomic study of the Penicillium genus elucidates a diverse pangenome and 15 lateral gene transfer events.</title>
        <authorList>
            <person name="Petersen C."/>
            <person name="Sorensen T."/>
            <person name="Nielsen M.R."/>
            <person name="Sondergaard T.E."/>
            <person name="Sorensen J.L."/>
            <person name="Fitzpatrick D.A."/>
            <person name="Frisvad J.C."/>
            <person name="Nielsen K.L."/>
        </authorList>
    </citation>
    <scope>NUCLEOTIDE SEQUENCE</scope>
    <source>
        <strain evidence="2">IBT 17514</strain>
    </source>
</reference>
<feature type="compositionally biased region" description="Basic and acidic residues" evidence="1">
    <location>
        <begin position="652"/>
        <end position="676"/>
    </location>
</feature>
<evidence type="ECO:0000256" key="1">
    <source>
        <dbReference type="SAM" id="MobiDB-lite"/>
    </source>
</evidence>
<proteinExistence type="predicted"/>
<protein>
    <recommendedName>
        <fullName evidence="4">Nucleolar protein Dnt1-like N-terminal domain-containing protein</fullName>
    </recommendedName>
</protein>
<feature type="region of interest" description="Disordered" evidence="1">
    <location>
        <begin position="446"/>
        <end position="492"/>
    </location>
</feature>
<feature type="compositionally biased region" description="Polar residues" evidence="1">
    <location>
        <begin position="176"/>
        <end position="206"/>
    </location>
</feature>
<reference evidence="2" key="2">
    <citation type="submission" date="2023-01" db="EMBL/GenBank/DDBJ databases">
        <authorList>
            <person name="Petersen C."/>
        </authorList>
    </citation>
    <scope>NUCLEOTIDE SEQUENCE</scope>
    <source>
        <strain evidence="2">IBT 17514</strain>
    </source>
</reference>
<comment type="caution">
    <text evidence="2">The sequence shown here is derived from an EMBL/GenBank/DDBJ whole genome shotgun (WGS) entry which is preliminary data.</text>
</comment>
<feature type="compositionally biased region" description="Acidic residues" evidence="1">
    <location>
        <begin position="536"/>
        <end position="547"/>
    </location>
</feature>
<feature type="region of interest" description="Disordered" evidence="1">
    <location>
        <begin position="136"/>
        <end position="344"/>
    </location>
</feature>
<feature type="compositionally biased region" description="Acidic residues" evidence="1">
    <location>
        <begin position="597"/>
        <end position="608"/>
    </location>
</feature>
<feature type="compositionally biased region" description="Acidic residues" evidence="1">
    <location>
        <begin position="705"/>
        <end position="719"/>
    </location>
</feature>
<organism evidence="2 3">
    <name type="scientific">Penicillium malachiteum</name>
    <dbReference type="NCBI Taxonomy" id="1324776"/>
    <lineage>
        <taxon>Eukaryota</taxon>
        <taxon>Fungi</taxon>
        <taxon>Dikarya</taxon>
        <taxon>Ascomycota</taxon>
        <taxon>Pezizomycotina</taxon>
        <taxon>Eurotiomycetes</taxon>
        <taxon>Eurotiomycetidae</taxon>
        <taxon>Eurotiales</taxon>
        <taxon>Aspergillaceae</taxon>
        <taxon>Penicillium</taxon>
    </lineage>
</organism>
<feature type="region of interest" description="Disordered" evidence="1">
    <location>
        <begin position="518"/>
        <end position="740"/>
    </location>
</feature>
<dbReference type="AlphaFoldDB" id="A0AAD6HF14"/>
<evidence type="ECO:0008006" key="4">
    <source>
        <dbReference type="Google" id="ProtNLM"/>
    </source>
</evidence>
<feature type="region of interest" description="Disordered" evidence="1">
    <location>
        <begin position="752"/>
        <end position="788"/>
    </location>
</feature>
<feature type="compositionally biased region" description="Basic and acidic residues" evidence="1">
    <location>
        <begin position="459"/>
        <end position="468"/>
    </location>
</feature>
<evidence type="ECO:0000313" key="3">
    <source>
        <dbReference type="Proteomes" id="UP001215712"/>
    </source>
</evidence>
<sequence>MVLLRLHVRVFPREQAPNQREGLTQSVLRTTVNEDDKQSFVGFLLLVEKPEAYSLHDLAWLIKEKWSKLRPHSEPLVIKKLLDDSMPHSDLDIKLSVADVFINRGKAETDGFDQSGIVRVIQKPAVHAPTRFPSVVQDFDGPVASRGRKQSPIFSPISEEPHESYDSPSFPAQRFDLTSGTPTLPLNISNDYSNPPTSSYPSVTAQSRKRSLDSTENNRPPKEPRLGTVVHAARNTTPPPQQNRGTLQRPPRIPTFARPNPKLSYSKPHSNGLGLDPSTSPKARRRGSLTNISSTDFNTHISGSSPPPLPVISTTLSQTPRDRRHTQDRHVTFSDSPMVQKPPRSSLASSQISITPSQQGSVVFPQGVSAYKIQQLQARAQEKVNLLEEAKTMQGDPNINDTLLSLVNKICEADELLNRPRVGHKNKAKETRRLEALLYKLKEAKKMHVDESPTSPLSEHYEENRQSESTEQVGQQVVDEEPHNPAEITPEPIHLVTETQGPQDQTETVNMAEFHLDSENEKTLDANDAVQNSLSDQEDQDMTEADDTTQRIADQKPEERSFFAEEERQLMQELASINPTSQAIIGEEEDSVRSESENEDQDDDGDDSEPNHVITPPPQNSADGPRKANASPSSHTRPSEQSHIPAQVSLKNEQRPLRVIIGEERSKLAARQEKKTTAQHTTSTGDKFKKVESDRESSSSASSSSEEESSSEDDDDSEPDPVSRPYQQYKQGGRTILAPCPPFYPAILALKRSSEDRNQVTGDAPREKSRIGSTIGKRSCTATSSDATPEDAIDLRAIFQ</sequence>
<accession>A0AAD6HF14</accession>